<evidence type="ECO:0000313" key="3">
    <source>
        <dbReference type="EMBL" id="BBZ20887.1"/>
    </source>
</evidence>
<feature type="compositionally biased region" description="Acidic residues" evidence="1">
    <location>
        <begin position="873"/>
        <end position="896"/>
    </location>
</feature>
<name>A0A7I7WVX9_MYCGU</name>
<evidence type="ECO:0000256" key="1">
    <source>
        <dbReference type="SAM" id="MobiDB-lite"/>
    </source>
</evidence>
<dbReference type="RefSeq" id="WP_163689586.1">
    <property type="nucleotide sequence ID" value="NZ_AP022608.1"/>
</dbReference>
<evidence type="ECO:0000313" key="4">
    <source>
        <dbReference type="Proteomes" id="UP000466187"/>
    </source>
</evidence>
<gene>
    <name evidence="3" type="ORF">MGAD_52220</name>
</gene>
<reference evidence="3 4" key="1">
    <citation type="journal article" date="2019" name="Emerg. Microbes Infect.">
        <title>Comprehensive subspecies identification of 175 nontuberculous mycobacteria species based on 7547 genomic profiles.</title>
        <authorList>
            <person name="Matsumoto Y."/>
            <person name="Kinjo T."/>
            <person name="Motooka D."/>
            <person name="Nabeya D."/>
            <person name="Jung N."/>
            <person name="Uechi K."/>
            <person name="Horii T."/>
            <person name="Iida T."/>
            <person name="Fujita J."/>
            <person name="Nakamura S."/>
        </authorList>
    </citation>
    <scope>NUCLEOTIDE SEQUENCE [LARGE SCALE GENOMIC DNA]</scope>
    <source>
        <strain evidence="3 4">JCM 12688</strain>
    </source>
</reference>
<feature type="region of interest" description="Disordered" evidence="1">
    <location>
        <begin position="857"/>
        <end position="903"/>
    </location>
</feature>
<accession>A0A7I7WVX9</accession>
<dbReference type="Pfam" id="PF10593">
    <property type="entry name" value="Z1"/>
    <property type="match status" value="1"/>
</dbReference>
<evidence type="ECO:0000259" key="2">
    <source>
        <dbReference type="Pfam" id="PF10593"/>
    </source>
</evidence>
<dbReference type="InterPro" id="IPR018310">
    <property type="entry name" value="Put_endonuclease_Z1-dom"/>
</dbReference>
<feature type="domain" description="Putative endonuclease Z1" evidence="2">
    <location>
        <begin position="375"/>
        <end position="609"/>
    </location>
</feature>
<organism evidence="3 4">
    <name type="scientific">Mycolicibacterium gadium</name>
    <name type="common">Mycobacterium gadium</name>
    <dbReference type="NCBI Taxonomy" id="1794"/>
    <lineage>
        <taxon>Bacteria</taxon>
        <taxon>Bacillati</taxon>
        <taxon>Actinomycetota</taxon>
        <taxon>Actinomycetes</taxon>
        <taxon>Mycobacteriales</taxon>
        <taxon>Mycobacteriaceae</taxon>
        <taxon>Mycolicibacterium</taxon>
    </lineage>
</organism>
<dbReference type="EMBL" id="AP022608">
    <property type="protein sequence ID" value="BBZ20887.1"/>
    <property type="molecule type" value="Genomic_DNA"/>
</dbReference>
<proteinExistence type="predicted"/>
<protein>
    <recommendedName>
        <fullName evidence="2">Putative endonuclease Z1 domain-containing protein</fullName>
    </recommendedName>
</protein>
<dbReference type="KEGG" id="mgad:MGAD_52220"/>
<sequence>MDDAIRYALNNFSNLLKEGHNLESARDFLLHKIGMNARVVTAAIAEHHRLARGYREFWEPRVLADGTAIPEPWYKPSEDDIFWPELYAHLNAKEGWNGAPLTALDQGSSKVVSYVQPPYAVPINTRGLVVGYVQSGKTSNFTAVISKAADAGYRLFIVLSGLHNNLRRQTQLRLEEQLVNLNEHRWLPLTSETGDFGDPVKATPLLAQKDLRLLAVVKKHSLRLNNLIGWLNRAHEAHVLNKCPILVIDDEADQASPNTRKAEQKRAVINECIIKLLSFPKVAYVGYTATPFANFFIDPTFPEDLYPRHFICDLPMSPDYFGPESLFGREPRTADEPEVATLDMIRLVDHSELAELVPPRKKGASTTFQPAVTASLRLALRWFLLAATARRIRAGEPKHTTMLIHTSDRVLAHNAMWQPVADELKSLKHSLQSVDKTVLTELREQWESESKKVDGAAWGHTPIPPNPVIDGMADTIALLGNLDDRDSEECGLVVDNSYSFRRLVYDDEKPLPLIVIGGNTLSRGLTLEGLVSSFFVRRGATYDTLLQMGRWFGYRRGYEDLPRMWVTAELKRQFRTLATVEDQIRSEITRYEELGLLPIQVPVRVRKTKGLAITALNKRYYTKSLKISYSGQRPQTILFSPDTAWLQRNLKATRTLLKACVDERREMADHGNRVVIRDVPASAVLEFFDKESGYQFHEGSTELNTESLLNYVAGQNKHGQLGVWNIAVISRHEPLLDNTDCSIELGLKRKINLIGRSKLSDASDSTTVNIGVLTNQVDWVADLDVVGGAASKSLSELRQMRNNSGRAVLLIYPIARNSPAKTTSRTDDEKVQLDVDEDVIGVSVAFPWGITSDDVDDGYEVVKLPEHSPDLSAEGDEEEDEDDEPGSETDDGEGNFDDTVIKS</sequence>
<dbReference type="AlphaFoldDB" id="A0A7I7WVX9"/>
<dbReference type="Proteomes" id="UP000466187">
    <property type="component" value="Chromosome"/>
</dbReference>